<reference evidence="6 7" key="1">
    <citation type="submission" date="2019-11" db="EMBL/GenBank/DDBJ databases">
        <authorList>
            <person name="An D."/>
        </authorList>
    </citation>
    <scope>NUCLEOTIDE SEQUENCE [LARGE SCALE GENOMIC DNA]</scope>
    <source>
        <strain evidence="6 7">YIM 103518</strain>
    </source>
</reference>
<sequence length="921" mass="103637">MAFRFNQYVVSIILLGIGASVFAQPVLLKTEQKIEEYKLDNGLRIVLAENDKENKVYMSTIYRTGSLNDPKGKGGLAHLLEHLAFKGTQNIKGEEFQRRLNQYTLSNNASTDYYSTKYINVIRPEKNAINEIIHLEAERMDKLVLQEKFVPSEIAIVKREREVRLDQPFAVLIDQVFKTAYGNQHLGRLPIGDLNELQTINMGELNTFYRNWYAPNNATLIISGKFDKAEVLKQIDEKFSPIAARNIPQQAKVPTLDNSKFANKTFVVQKGSDLAKYNIYLTSANEKIKTALAMAPTLYTLQPSGHLYQSIVESGTATAVPATTWLDKDFNMVFMGAVYAPNHNEKMVQTALNNGVEQNKSFTDTELNRIKKMTVNQAESIKNSASALGSRLGDYAVAYDGDWSKYFKDLEEVQNLKVDEVNQVYKSFLTPQNRIIGDIQPTPEDQKKALKLDVNATDAKTLDTSTEKPEPLKDISTYQKEVSAFVEASKKHIETTEQKIERGEFKNGVKYALYPTSTRDDKTYATIHVDFGTAESLFNKGQVVDLMAYLMLRGSDKYSLQDIADKSIEAGGGVSASGSGNGVNIQVVAKKEKFEEFFKFAIELMKAPKFEQTQFDLIKSQSLSSLDRPYTEPDMVSALTITRILEKFQPGDLRYHFEPEFAKKELEAATNDQVKALYQQFFAMNHSQIAVTGDFDAKKMKKLLKAEFSKWNGNETYEKLITPYSTYSAQKHHMLAEQRKFGSYVSVMPFPVGQDHPDRPALVVFGNILGVSQLSSRLAQELREKNALVYGFGSTLNFNDNNDSGALGISANYTAGKAAQVSQAVHKVLNDLLKNGVTEQEVEAAKAEIFKKRVTALEDERRIHSMLAPQLERGRDLYAREKQDQDFAKVTKADVDAAIKKYIKLDQFVEVMSDQYGKAAK</sequence>
<dbReference type="Pfam" id="PF05193">
    <property type="entry name" value="Peptidase_M16_C"/>
    <property type="match status" value="2"/>
</dbReference>
<dbReference type="InterPro" id="IPR001431">
    <property type="entry name" value="Pept_M16_Zn_BS"/>
</dbReference>
<dbReference type="InterPro" id="IPR050361">
    <property type="entry name" value="MPP/UQCRC_Complex"/>
</dbReference>
<name>A0A6L6GE34_9GAMM</name>
<evidence type="ECO:0000313" key="6">
    <source>
        <dbReference type="EMBL" id="MTD10788.1"/>
    </source>
</evidence>
<gene>
    <name evidence="6" type="ORF">GIX10_04920</name>
</gene>
<dbReference type="Gene3D" id="3.30.830.10">
    <property type="entry name" value="Metalloenzyme, LuxS/M16 peptidase-like"/>
    <property type="match status" value="4"/>
</dbReference>
<dbReference type="GO" id="GO:0004222">
    <property type="term" value="F:metalloendopeptidase activity"/>
    <property type="evidence" value="ECO:0007669"/>
    <property type="project" value="InterPro"/>
</dbReference>
<dbReference type="RefSeq" id="WP_154772408.1">
    <property type="nucleotide sequence ID" value="NZ_JAXHPD010000003.1"/>
</dbReference>
<proteinExistence type="inferred from homology"/>
<dbReference type="PANTHER" id="PTHR11851:SF49">
    <property type="entry name" value="MITOCHONDRIAL-PROCESSING PEPTIDASE SUBUNIT ALPHA"/>
    <property type="match status" value="1"/>
</dbReference>
<dbReference type="Proteomes" id="UP000473854">
    <property type="component" value="Unassembled WGS sequence"/>
</dbReference>
<dbReference type="InterPro" id="IPR007863">
    <property type="entry name" value="Peptidase_M16_C"/>
</dbReference>
<evidence type="ECO:0000256" key="1">
    <source>
        <dbReference type="ARBA" id="ARBA00001947"/>
    </source>
</evidence>
<feature type="domain" description="Peptidase M16 C-terminal" evidence="5">
    <location>
        <begin position="670"/>
        <end position="847"/>
    </location>
</feature>
<dbReference type="InterPro" id="IPR011765">
    <property type="entry name" value="Pept_M16_N"/>
</dbReference>
<dbReference type="EMBL" id="WLYL01000011">
    <property type="protein sequence ID" value="MTD10788.1"/>
    <property type="molecule type" value="Genomic_DNA"/>
</dbReference>
<evidence type="ECO:0000259" key="4">
    <source>
        <dbReference type="Pfam" id="PF00675"/>
    </source>
</evidence>
<protein>
    <submittedName>
        <fullName evidence="6">Insulinase family protein</fullName>
    </submittedName>
</protein>
<evidence type="ECO:0000256" key="2">
    <source>
        <dbReference type="ARBA" id="ARBA00007261"/>
    </source>
</evidence>
<dbReference type="GO" id="GO:0006508">
    <property type="term" value="P:proteolysis"/>
    <property type="evidence" value="ECO:0007669"/>
    <property type="project" value="InterPro"/>
</dbReference>
<dbReference type="PANTHER" id="PTHR11851">
    <property type="entry name" value="METALLOPROTEASE"/>
    <property type="match status" value="1"/>
</dbReference>
<dbReference type="SUPFAM" id="SSF63411">
    <property type="entry name" value="LuxS/MPP-like metallohydrolase"/>
    <property type="match status" value="4"/>
</dbReference>
<dbReference type="PROSITE" id="PS00143">
    <property type="entry name" value="INSULINASE"/>
    <property type="match status" value="1"/>
</dbReference>
<organism evidence="6 7">
    <name type="scientific">Acinetobacter faecalis</name>
    <dbReference type="NCBI Taxonomy" id="2665161"/>
    <lineage>
        <taxon>Bacteria</taxon>
        <taxon>Pseudomonadati</taxon>
        <taxon>Pseudomonadota</taxon>
        <taxon>Gammaproteobacteria</taxon>
        <taxon>Moraxellales</taxon>
        <taxon>Moraxellaceae</taxon>
        <taxon>Acinetobacter</taxon>
    </lineage>
</organism>
<dbReference type="GO" id="GO:0046872">
    <property type="term" value="F:metal ion binding"/>
    <property type="evidence" value="ECO:0007669"/>
    <property type="project" value="InterPro"/>
</dbReference>
<comment type="caution">
    <text evidence="6">The sequence shown here is derived from an EMBL/GenBank/DDBJ whole genome shotgun (WGS) entry which is preliminary data.</text>
</comment>
<feature type="domain" description="Peptidase M16 C-terminal" evidence="5">
    <location>
        <begin position="200"/>
        <end position="372"/>
    </location>
</feature>
<dbReference type="AlphaFoldDB" id="A0A6L6GE34"/>
<comment type="similarity">
    <text evidence="2 3">Belongs to the peptidase M16 family.</text>
</comment>
<evidence type="ECO:0000256" key="3">
    <source>
        <dbReference type="RuleBase" id="RU004447"/>
    </source>
</evidence>
<comment type="cofactor">
    <cofactor evidence="1">
        <name>Zn(2+)</name>
        <dbReference type="ChEBI" id="CHEBI:29105"/>
    </cofactor>
</comment>
<evidence type="ECO:0000259" key="5">
    <source>
        <dbReference type="Pfam" id="PF05193"/>
    </source>
</evidence>
<dbReference type="Pfam" id="PF00675">
    <property type="entry name" value="Peptidase_M16"/>
    <property type="match status" value="1"/>
</dbReference>
<evidence type="ECO:0000313" key="7">
    <source>
        <dbReference type="Proteomes" id="UP000473854"/>
    </source>
</evidence>
<dbReference type="InterPro" id="IPR011249">
    <property type="entry name" value="Metalloenz_LuxS/M16"/>
</dbReference>
<accession>A0A6L6GE34</accession>
<feature type="domain" description="Peptidase M16 N-terminal" evidence="4">
    <location>
        <begin position="45"/>
        <end position="188"/>
    </location>
</feature>